<evidence type="ECO:0000256" key="10">
    <source>
        <dbReference type="ARBA" id="ARBA00023136"/>
    </source>
</evidence>
<accession>A0AA39GPR0</accession>
<proteinExistence type="inferred from homology"/>
<keyword evidence="8" id="KW-1133">Transmembrane helix</keyword>
<evidence type="ECO:0000313" key="13">
    <source>
        <dbReference type="EMBL" id="KAK0391305.1"/>
    </source>
</evidence>
<organism evidence="13 14">
    <name type="scientific">Sarocladium strictum</name>
    <name type="common">Black bundle disease fungus</name>
    <name type="synonym">Acremonium strictum</name>
    <dbReference type="NCBI Taxonomy" id="5046"/>
    <lineage>
        <taxon>Eukaryota</taxon>
        <taxon>Fungi</taxon>
        <taxon>Dikarya</taxon>
        <taxon>Ascomycota</taxon>
        <taxon>Pezizomycotina</taxon>
        <taxon>Sordariomycetes</taxon>
        <taxon>Hypocreomycetidae</taxon>
        <taxon>Hypocreales</taxon>
        <taxon>Sarocladiaceae</taxon>
        <taxon>Sarocladium</taxon>
    </lineage>
</organism>
<dbReference type="PANTHER" id="PTHR46041:SF2">
    <property type="entry name" value="MITOCHONDRIAL INNER MEMBRANE PROTEASE SUBUNIT 2"/>
    <property type="match status" value="1"/>
</dbReference>
<keyword evidence="10" id="KW-0472">Membrane</keyword>
<evidence type="ECO:0000256" key="7">
    <source>
        <dbReference type="ARBA" id="ARBA00022801"/>
    </source>
</evidence>
<reference evidence="13" key="1">
    <citation type="submission" date="2022-10" db="EMBL/GenBank/DDBJ databases">
        <title>Determination and structural analysis of whole genome sequence of Sarocladium strictum F4-1.</title>
        <authorList>
            <person name="Hu L."/>
            <person name="Jiang Y."/>
        </authorList>
    </citation>
    <scope>NUCLEOTIDE SEQUENCE</scope>
    <source>
        <strain evidence="13">F4-1</strain>
    </source>
</reference>
<dbReference type="CDD" id="cd06530">
    <property type="entry name" value="S26_SPase_I"/>
    <property type="match status" value="1"/>
</dbReference>
<protein>
    <recommendedName>
        <fullName evidence="3">Mitochondrial inner membrane protease subunit 2</fullName>
    </recommendedName>
</protein>
<dbReference type="SUPFAM" id="SSF51306">
    <property type="entry name" value="LexA/Signal peptidase"/>
    <property type="match status" value="1"/>
</dbReference>
<dbReference type="EMBL" id="JAPDFR010000001">
    <property type="protein sequence ID" value="KAK0391305.1"/>
    <property type="molecule type" value="Genomic_DNA"/>
</dbReference>
<dbReference type="PRINTS" id="PR00727">
    <property type="entry name" value="LEADERPTASE"/>
</dbReference>
<comment type="subcellular location">
    <subcellularLocation>
        <location evidence="1">Mitochondrion inner membrane</location>
        <topology evidence="1">Single-pass membrane protein</topology>
    </subcellularLocation>
</comment>
<keyword evidence="6" id="KW-0999">Mitochondrion inner membrane</keyword>
<dbReference type="AlphaFoldDB" id="A0AA39GPR0"/>
<dbReference type="InterPro" id="IPR000223">
    <property type="entry name" value="Pept_S26A_signal_pept_1"/>
</dbReference>
<dbReference type="InterPro" id="IPR036286">
    <property type="entry name" value="LexA/Signal_pep-like_sf"/>
</dbReference>
<dbReference type="PANTHER" id="PTHR46041">
    <property type="entry name" value="MITOCHONDRIAL INNER MEMBRANE PROTEASE SUBUNIT 2"/>
    <property type="match status" value="1"/>
</dbReference>
<keyword evidence="7" id="KW-0378">Hydrolase</keyword>
<keyword evidence="5" id="KW-0812">Transmembrane</keyword>
<evidence type="ECO:0000259" key="12">
    <source>
        <dbReference type="Pfam" id="PF10502"/>
    </source>
</evidence>
<dbReference type="GO" id="GO:0006627">
    <property type="term" value="P:protein processing involved in protein targeting to mitochondrion"/>
    <property type="evidence" value="ECO:0007669"/>
    <property type="project" value="InterPro"/>
</dbReference>
<evidence type="ECO:0000256" key="6">
    <source>
        <dbReference type="ARBA" id="ARBA00022792"/>
    </source>
</evidence>
<evidence type="ECO:0000256" key="1">
    <source>
        <dbReference type="ARBA" id="ARBA00004434"/>
    </source>
</evidence>
<dbReference type="InterPro" id="IPR019533">
    <property type="entry name" value="Peptidase_S26"/>
</dbReference>
<keyword evidence="9" id="KW-0496">Mitochondrion</keyword>
<dbReference type="Proteomes" id="UP001175261">
    <property type="component" value="Unassembled WGS sequence"/>
</dbReference>
<feature type="active site" evidence="11">
    <location>
        <position position="53"/>
    </location>
</feature>
<evidence type="ECO:0000256" key="5">
    <source>
        <dbReference type="ARBA" id="ARBA00022692"/>
    </source>
</evidence>
<evidence type="ECO:0000313" key="14">
    <source>
        <dbReference type="Proteomes" id="UP001175261"/>
    </source>
</evidence>
<comment type="caution">
    <text evidence="13">The sequence shown here is derived from an EMBL/GenBank/DDBJ whole genome shotgun (WGS) entry which is preliminary data.</text>
</comment>
<evidence type="ECO:0000256" key="4">
    <source>
        <dbReference type="ARBA" id="ARBA00022670"/>
    </source>
</evidence>
<dbReference type="InterPro" id="IPR037730">
    <property type="entry name" value="IMP2"/>
</dbReference>
<evidence type="ECO:0000256" key="9">
    <source>
        <dbReference type="ARBA" id="ARBA00023128"/>
    </source>
</evidence>
<keyword evidence="14" id="KW-1185">Reference proteome</keyword>
<name>A0AA39GPR0_SARSR</name>
<evidence type="ECO:0000256" key="3">
    <source>
        <dbReference type="ARBA" id="ARBA00013650"/>
    </source>
</evidence>
<keyword evidence="4" id="KW-0645">Protease</keyword>
<dbReference type="GO" id="GO:0042720">
    <property type="term" value="C:mitochondrial inner membrane peptidase complex"/>
    <property type="evidence" value="ECO:0007669"/>
    <property type="project" value="InterPro"/>
</dbReference>
<feature type="domain" description="Peptidase S26" evidence="12">
    <location>
        <begin position="28"/>
        <end position="115"/>
    </location>
</feature>
<dbReference type="GO" id="GO:0004252">
    <property type="term" value="F:serine-type endopeptidase activity"/>
    <property type="evidence" value="ECO:0007669"/>
    <property type="project" value="InterPro"/>
</dbReference>
<feature type="active site" evidence="11">
    <location>
        <position position="102"/>
    </location>
</feature>
<dbReference type="GO" id="GO:0006465">
    <property type="term" value="P:signal peptide processing"/>
    <property type="evidence" value="ECO:0007669"/>
    <property type="project" value="InterPro"/>
</dbReference>
<gene>
    <name evidence="13" type="ORF">NLU13_0806</name>
</gene>
<sequence length="185" mass="20994">MANRVRRLATGGLDWLGARLRPRKGLLLFFGFLPVIATFRDTVADLAAVNGESMYPFLNDNKDQSLGRDWFLNWKWDASKNLKRGMVVTFRSPYNPHGWAVKRIIGLEGDVVRTKKPYPFAEERVPQGHIWVEGDGEKTLDSNTYGPISKDLLVGKAVYMLLPFRKLGPIEPAPNEGRLVRKGWL</sequence>
<dbReference type="Pfam" id="PF10502">
    <property type="entry name" value="Peptidase_S26"/>
    <property type="match status" value="1"/>
</dbReference>
<dbReference type="Gene3D" id="2.10.109.10">
    <property type="entry name" value="Umud Fragment, subunit A"/>
    <property type="match status" value="1"/>
</dbReference>
<evidence type="ECO:0000256" key="11">
    <source>
        <dbReference type="PIRSR" id="PIRSR600223-1"/>
    </source>
</evidence>
<comment type="similarity">
    <text evidence="2">Belongs to the peptidase S26 family. IMP2 subfamily.</text>
</comment>
<evidence type="ECO:0000256" key="2">
    <source>
        <dbReference type="ARBA" id="ARBA00007066"/>
    </source>
</evidence>
<evidence type="ECO:0000256" key="8">
    <source>
        <dbReference type="ARBA" id="ARBA00022989"/>
    </source>
</evidence>